<dbReference type="AlphaFoldDB" id="A0A1Z4KT11"/>
<protein>
    <recommendedName>
        <fullName evidence="6">Diguanylate cyclase/phosphodiesterase with FHA and GAF sensor</fullName>
    </recommendedName>
</protein>
<dbReference type="InterPro" id="IPR008984">
    <property type="entry name" value="SMAD_FHA_dom_sf"/>
</dbReference>
<dbReference type="PANTHER" id="PTHR44757">
    <property type="entry name" value="DIGUANYLATE CYCLASE DGCP"/>
    <property type="match status" value="1"/>
</dbReference>
<dbReference type="Gene3D" id="3.30.450.40">
    <property type="match status" value="1"/>
</dbReference>
<gene>
    <name evidence="4" type="ORF">NIES23_49740</name>
</gene>
<evidence type="ECO:0000259" key="2">
    <source>
        <dbReference type="PROSITE" id="PS50883"/>
    </source>
</evidence>
<dbReference type="PROSITE" id="PS50883">
    <property type="entry name" value="EAL"/>
    <property type="match status" value="1"/>
</dbReference>
<reference evidence="4 5" key="1">
    <citation type="submission" date="2017-06" db="EMBL/GenBank/DDBJ databases">
        <title>Genome sequencing of cyanobaciteial culture collection at National Institute for Environmental Studies (NIES).</title>
        <authorList>
            <person name="Hirose Y."/>
            <person name="Shimura Y."/>
            <person name="Fujisawa T."/>
            <person name="Nakamura Y."/>
            <person name="Kawachi M."/>
        </authorList>
    </citation>
    <scope>NUCLEOTIDE SEQUENCE [LARGE SCALE GENOMIC DNA]</scope>
    <source>
        <strain evidence="4 5">NIES-23</strain>
    </source>
</reference>
<sequence length="880" mass="98752">MPGNEWEKIRHILVVQDLQGQRTIPLQEATYSIGRHTSNAIVLHSRSVSRQHAILLRVTLPETDQCSFRIIDGNFKGQGSTNGLLVNGTRCFSHNLRHGDVINFGSHQAQAKYYAISNISEKAFFASADVEDLSTFLSELSQPVNPFQTLVVDPEFEGASETALARLASFPELIPNPIIETDLEGRVTYINPAASVKFPDLRELGKQHPILKDILNIAENPKINPFVREVTVGHAVYEQSVHNLPESDLIRTYIIRDVTEQKQAEAELHQRDRLLQAVAEAANWLVVEMNYDTAIEKALAVVGEAAQADRAYLFKNHPHPITGKRAVSLQFEWYGSDLQPSIQDWQNQLYQSTELSRWYSVLSSGKSINELRRKLPVAERELLERQGIQSLLLVPLGLEDQFWGYLGLADCTQERYWSRHEESTLLTMAASISGAWQRQQVEEKIRYQALHDLLTGLPNRLLFNELLAKALANASRSQESLAVMFLDLDRFKVINDTLGHTLGDRLLQSVAQRLRDCLRSGDTVSRWGGDEFTILLPHISYIEEVTQAACRILKALEEVFHLDGHELYVSASLGIALLDHHSPDAEALIKHADAALYHAKDEGRNNYQFYTTSLSGKTPELLTLEKSLRYALEKQELKVYYQPRVNILTGQITGMEALLRWQHPEMGIVAPSIFIPIAEETGLIIPIGEWVLRTACMQNRAWQEAGLPPVQMAVNLSPKQFRQPTLLELVSAILAETGLAPEFLELEITESTAIEDIDFTRSVLENLQQMGVDIAIDDFGTGHSSLSRLQLLPLHNLKIDGSFIKALTTDSKVAHIVKAIVTLGRSLGLRLTAEGVEKQEELDFLKSINCQDVQGFLFHKPLSAEKATEILQGEKKHATL</sequence>
<dbReference type="SMR" id="A0A1Z4KT11"/>
<dbReference type="SMART" id="SM00065">
    <property type="entry name" value="GAF"/>
    <property type="match status" value="1"/>
</dbReference>
<dbReference type="InterPro" id="IPR000160">
    <property type="entry name" value="GGDEF_dom"/>
</dbReference>
<proteinExistence type="predicted"/>
<dbReference type="InterPro" id="IPR003018">
    <property type="entry name" value="GAF"/>
</dbReference>
<dbReference type="SMART" id="SM00052">
    <property type="entry name" value="EAL"/>
    <property type="match status" value="1"/>
</dbReference>
<feature type="domain" description="EAL" evidence="2">
    <location>
        <begin position="621"/>
        <end position="875"/>
    </location>
</feature>
<dbReference type="InterPro" id="IPR029016">
    <property type="entry name" value="GAF-like_dom_sf"/>
</dbReference>
<dbReference type="Gene3D" id="3.20.20.450">
    <property type="entry name" value="EAL domain"/>
    <property type="match status" value="1"/>
</dbReference>
<dbReference type="NCBIfam" id="TIGR00254">
    <property type="entry name" value="GGDEF"/>
    <property type="match status" value="1"/>
</dbReference>
<evidence type="ECO:0000313" key="4">
    <source>
        <dbReference type="EMBL" id="BAY72150.1"/>
    </source>
</evidence>
<dbReference type="Pfam" id="PF01590">
    <property type="entry name" value="GAF"/>
    <property type="match status" value="1"/>
</dbReference>
<dbReference type="Gene3D" id="3.30.70.270">
    <property type="match status" value="1"/>
</dbReference>
<name>A0A1Z4KT11_ANAVA</name>
<dbReference type="InterPro" id="IPR043128">
    <property type="entry name" value="Rev_trsase/Diguanyl_cyclase"/>
</dbReference>
<dbReference type="PANTHER" id="PTHR44757:SF2">
    <property type="entry name" value="BIOFILM ARCHITECTURE MAINTENANCE PROTEIN MBAA"/>
    <property type="match status" value="1"/>
</dbReference>
<dbReference type="FunFam" id="3.20.20.450:FF:000001">
    <property type="entry name" value="Cyclic di-GMP phosphodiesterase yahA"/>
    <property type="match status" value="1"/>
</dbReference>
<dbReference type="Pfam" id="PF00498">
    <property type="entry name" value="FHA"/>
    <property type="match status" value="1"/>
</dbReference>
<evidence type="ECO:0000259" key="3">
    <source>
        <dbReference type="PROSITE" id="PS50887"/>
    </source>
</evidence>
<dbReference type="Gene3D" id="2.60.200.20">
    <property type="match status" value="1"/>
</dbReference>
<dbReference type="CDD" id="cd01949">
    <property type="entry name" value="GGDEF"/>
    <property type="match status" value="1"/>
</dbReference>
<dbReference type="Pfam" id="PF00563">
    <property type="entry name" value="EAL"/>
    <property type="match status" value="1"/>
</dbReference>
<dbReference type="PROSITE" id="PS50006">
    <property type="entry name" value="FHA_DOMAIN"/>
    <property type="match status" value="1"/>
</dbReference>
<dbReference type="Proteomes" id="UP000217507">
    <property type="component" value="Chromosome"/>
</dbReference>
<dbReference type="PROSITE" id="PS50887">
    <property type="entry name" value="GGDEF"/>
    <property type="match status" value="1"/>
</dbReference>
<dbReference type="SMART" id="SM00267">
    <property type="entry name" value="GGDEF"/>
    <property type="match status" value="1"/>
</dbReference>
<dbReference type="InterPro" id="IPR052155">
    <property type="entry name" value="Biofilm_reg_signaling"/>
</dbReference>
<accession>A0A1Z4KT11</accession>
<dbReference type="Pfam" id="PF00990">
    <property type="entry name" value="GGDEF"/>
    <property type="match status" value="1"/>
</dbReference>
<dbReference type="InterPro" id="IPR035919">
    <property type="entry name" value="EAL_sf"/>
</dbReference>
<evidence type="ECO:0008006" key="6">
    <source>
        <dbReference type="Google" id="ProtNLM"/>
    </source>
</evidence>
<dbReference type="InterPro" id="IPR000253">
    <property type="entry name" value="FHA_dom"/>
</dbReference>
<dbReference type="InterPro" id="IPR029787">
    <property type="entry name" value="Nucleotide_cyclase"/>
</dbReference>
<evidence type="ECO:0000259" key="1">
    <source>
        <dbReference type="PROSITE" id="PS50006"/>
    </source>
</evidence>
<feature type="domain" description="FHA" evidence="1">
    <location>
        <begin position="31"/>
        <end position="91"/>
    </location>
</feature>
<feature type="domain" description="GGDEF" evidence="3">
    <location>
        <begin position="479"/>
        <end position="612"/>
    </location>
</feature>
<dbReference type="SUPFAM" id="SSF55073">
    <property type="entry name" value="Nucleotide cyclase"/>
    <property type="match status" value="1"/>
</dbReference>
<dbReference type="FunFam" id="3.30.70.270:FF:000001">
    <property type="entry name" value="Diguanylate cyclase domain protein"/>
    <property type="match status" value="1"/>
</dbReference>
<dbReference type="CDD" id="cd01948">
    <property type="entry name" value="EAL"/>
    <property type="match status" value="1"/>
</dbReference>
<organism evidence="4 5">
    <name type="scientific">Trichormus variabilis NIES-23</name>
    <dbReference type="NCBI Taxonomy" id="1973479"/>
    <lineage>
        <taxon>Bacteria</taxon>
        <taxon>Bacillati</taxon>
        <taxon>Cyanobacteriota</taxon>
        <taxon>Cyanophyceae</taxon>
        <taxon>Nostocales</taxon>
        <taxon>Nostocaceae</taxon>
        <taxon>Trichormus</taxon>
    </lineage>
</organism>
<dbReference type="EMBL" id="AP018216">
    <property type="protein sequence ID" value="BAY72150.1"/>
    <property type="molecule type" value="Genomic_DNA"/>
</dbReference>
<evidence type="ECO:0000313" key="5">
    <source>
        <dbReference type="Proteomes" id="UP000217507"/>
    </source>
</evidence>
<dbReference type="SMART" id="SM00240">
    <property type="entry name" value="FHA"/>
    <property type="match status" value="1"/>
</dbReference>
<dbReference type="SUPFAM" id="SSF55781">
    <property type="entry name" value="GAF domain-like"/>
    <property type="match status" value="1"/>
</dbReference>
<dbReference type="SUPFAM" id="SSF49879">
    <property type="entry name" value="SMAD/FHA domain"/>
    <property type="match status" value="1"/>
</dbReference>
<dbReference type="SUPFAM" id="SSF141868">
    <property type="entry name" value="EAL domain-like"/>
    <property type="match status" value="1"/>
</dbReference>
<dbReference type="InterPro" id="IPR001633">
    <property type="entry name" value="EAL_dom"/>
</dbReference>